<dbReference type="InterPro" id="IPR050367">
    <property type="entry name" value="APC_superfamily"/>
</dbReference>
<feature type="transmembrane region" description="Helical" evidence="6">
    <location>
        <begin position="354"/>
        <end position="373"/>
    </location>
</feature>
<dbReference type="InterPro" id="IPR002293">
    <property type="entry name" value="AA/rel_permease1"/>
</dbReference>
<dbReference type="PANTHER" id="PTHR42770:SF7">
    <property type="entry name" value="MEMBRANE PROTEIN"/>
    <property type="match status" value="1"/>
</dbReference>
<keyword evidence="5 6" id="KW-0472">Membrane</keyword>
<dbReference type="Gene3D" id="1.20.1740.10">
    <property type="entry name" value="Amino acid/polyamine transporter I"/>
    <property type="match status" value="1"/>
</dbReference>
<evidence type="ECO:0000256" key="1">
    <source>
        <dbReference type="ARBA" id="ARBA00004651"/>
    </source>
</evidence>
<feature type="transmembrane region" description="Helical" evidence="6">
    <location>
        <begin position="127"/>
        <end position="147"/>
    </location>
</feature>
<gene>
    <name evidence="7" type="ORF">AB2B41_06925</name>
</gene>
<feature type="transmembrane region" description="Helical" evidence="6">
    <location>
        <begin position="231"/>
        <end position="252"/>
    </location>
</feature>
<feature type="transmembrane region" description="Helical" evidence="6">
    <location>
        <begin position="194"/>
        <end position="219"/>
    </location>
</feature>
<evidence type="ECO:0000313" key="7">
    <source>
        <dbReference type="EMBL" id="MEW9919329.1"/>
    </source>
</evidence>
<dbReference type="PIRSF" id="PIRSF006060">
    <property type="entry name" value="AA_transporter"/>
    <property type="match status" value="1"/>
</dbReference>
<dbReference type="RefSeq" id="WP_367877033.1">
    <property type="nucleotide sequence ID" value="NZ_JBFNXX010000004.1"/>
</dbReference>
<dbReference type="Proteomes" id="UP001556098">
    <property type="component" value="Unassembled WGS sequence"/>
</dbReference>
<protein>
    <submittedName>
        <fullName evidence="7">APC family permease</fullName>
    </submittedName>
</protein>
<organism evidence="7 8">
    <name type="scientific">Sulfitobacter sediminis</name>
    <dbReference type="NCBI Taxonomy" id="3234186"/>
    <lineage>
        <taxon>Bacteria</taxon>
        <taxon>Pseudomonadati</taxon>
        <taxon>Pseudomonadota</taxon>
        <taxon>Alphaproteobacteria</taxon>
        <taxon>Rhodobacterales</taxon>
        <taxon>Roseobacteraceae</taxon>
        <taxon>Sulfitobacter</taxon>
    </lineage>
</organism>
<dbReference type="EMBL" id="JBFNXX010000004">
    <property type="protein sequence ID" value="MEW9919329.1"/>
    <property type="molecule type" value="Genomic_DNA"/>
</dbReference>
<feature type="transmembrane region" description="Helical" evidence="6">
    <location>
        <begin position="327"/>
        <end position="348"/>
    </location>
</feature>
<feature type="transmembrane region" description="Helical" evidence="6">
    <location>
        <begin position="154"/>
        <end position="174"/>
    </location>
</feature>
<evidence type="ECO:0000256" key="5">
    <source>
        <dbReference type="ARBA" id="ARBA00023136"/>
    </source>
</evidence>
<keyword evidence="4 6" id="KW-1133">Transmembrane helix</keyword>
<accession>A0ABV3RLU4</accession>
<evidence type="ECO:0000313" key="8">
    <source>
        <dbReference type="Proteomes" id="UP001556098"/>
    </source>
</evidence>
<sequence>MSTSPDMPPTLRRAISLPLLVLYGLGVTIGAGIYVLVGATAATAGPYAPSAFIVAALVMLFSAGSFAELSGRVPQSAGEAAYVEAGFRTPFLTLFTGALLLAATIVSSAAITVGSAGYIAVLAPLEPWTIILGVIVLTFGLAAWGIVESVAFAALLTLLEIGGLVVVVAAGLSLDPGMLSSLPEVIPPFSDSAALASVGIASLTAFFAFIGFDSMVNIVEETKDPSRNMPLGILLTLIIATLLYFSVALVAVKTLPLEELGQSTAPISLLFERLTGFSPVVITLIAVGATINGVVIQTVLAARVLYGLGNVGRLPRALARLNPRTRTPVFATVLVSLTTAVFALFFPIDVLAERTTQVVLVVFILINAALLRMKLRGDPAPEDVFTVPLIVPLIGLLSCLAMLVGPLLLAGGYLL</sequence>
<feature type="transmembrane region" description="Helical" evidence="6">
    <location>
        <begin position="91"/>
        <end position="121"/>
    </location>
</feature>
<dbReference type="PANTHER" id="PTHR42770">
    <property type="entry name" value="AMINO ACID TRANSPORTER-RELATED"/>
    <property type="match status" value="1"/>
</dbReference>
<proteinExistence type="predicted"/>
<name>A0ABV3RLU4_9RHOB</name>
<keyword evidence="3 6" id="KW-0812">Transmembrane</keyword>
<reference evidence="7 8" key="1">
    <citation type="submission" date="2024-07" db="EMBL/GenBank/DDBJ databases">
        <title>Marimonas sp.nov., isolated from tidal-flat sediment.</title>
        <authorList>
            <person name="Jayan J.N."/>
            <person name="Lee S.S."/>
        </authorList>
    </citation>
    <scope>NUCLEOTIDE SEQUENCE [LARGE SCALE GENOMIC DNA]</scope>
    <source>
        <strain evidence="7 8">MJW-29</strain>
    </source>
</reference>
<feature type="transmembrane region" description="Helical" evidence="6">
    <location>
        <begin position="280"/>
        <end position="306"/>
    </location>
</feature>
<comment type="caution">
    <text evidence="7">The sequence shown here is derived from an EMBL/GenBank/DDBJ whole genome shotgun (WGS) entry which is preliminary data.</text>
</comment>
<feature type="transmembrane region" description="Helical" evidence="6">
    <location>
        <begin position="385"/>
        <end position="409"/>
    </location>
</feature>
<evidence type="ECO:0000256" key="4">
    <source>
        <dbReference type="ARBA" id="ARBA00022989"/>
    </source>
</evidence>
<keyword evidence="2" id="KW-1003">Cell membrane</keyword>
<keyword evidence="8" id="KW-1185">Reference proteome</keyword>
<feature type="transmembrane region" description="Helical" evidence="6">
    <location>
        <begin position="47"/>
        <end position="70"/>
    </location>
</feature>
<evidence type="ECO:0000256" key="3">
    <source>
        <dbReference type="ARBA" id="ARBA00022692"/>
    </source>
</evidence>
<feature type="transmembrane region" description="Helical" evidence="6">
    <location>
        <begin position="20"/>
        <end position="41"/>
    </location>
</feature>
<comment type="subcellular location">
    <subcellularLocation>
        <location evidence="1">Cell membrane</location>
        <topology evidence="1">Multi-pass membrane protein</topology>
    </subcellularLocation>
</comment>
<evidence type="ECO:0000256" key="6">
    <source>
        <dbReference type="SAM" id="Phobius"/>
    </source>
</evidence>
<evidence type="ECO:0000256" key="2">
    <source>
        <dbReference type="ARBA" id="ARBA00022475"/>
    </source>
</evidence>
<dbReference type="Pfam" id="PF13520">
    <property type="entry name" value="AA_permease_2"/>
    <property type="match status" value="1"/>
</dbReference>